<comment type="caution">
    <text evidence="2">The sequence shown here is derived from an EMBL/GenBank/DDBJ whole genome shotgun (WGS) entry which is preliminary data.</text>
</comment>
<sequence length="143" mass="15945">MLKRMVATVLASVGLLSLNANTTLAKPAVDFNYHKTYYPSTCSIAIEGEKYSCDYLVFGAFNNASMNMKFCSKQYCLILVVDASQVDRVANQQNFRVNRLAWQRGNSIVRQWDTTMRCGFSRTEGIGCVGELDNGNAIAVYTE</sequence>
<name>A0A8J6XJY4_9CYAN</name>
<feature type="signal peptide" evidence="1">
    <location>
        <begin position="1"/>
        <end position="25"/>
    </location>
</feature>
<accession>A0A8J6XJY4</accession>
<proteinExistence type="predicted"/>
<keyword evidence="3" id="KW-1185">Reference proteome</keyword>
<dbReference type="Proteomes" id="UP000629098">
    <property type="component" value="Unassembled WGS sequence"/>
</dbReference>
<dbReference type="EMBL" id="JACXAE010000110">
    <property type="protein sequence ID" value="MBD2777459.1"/>
    <property type="molecule type" value="Genomic_DNA"/>
</dbReference>
<gene>
    <name evidence="2" type="ORF">ICL16_36790</name>
</gene>
<keyword evidence="1" id="KW-0732">Signal</keyword>
<organism evidence="2 3">
    <name type="scientific">Iningainema tapete BLCC-T55</name>
    <dbReference type="NCBI Taxonomy" id="2748662"/>
    <lineage>
        <taxon>Bacteria</taxon>
        <taxon>Bacillati</taxon>
        <taxon>Cyanobacteriota</taxon>
        <taxon>Cyanophyceae</taxon>
        <taxon>Nostocales</taxon>
        <taxon>Scytonemataceae</taxon>
        <taxon>Iningainema tapete</taxon>
    </lineage>
</organism>
<evidence type="ECO:0000256" key="1">
    <source>
        <dbReference type="SAM" id="SignalP"/>
    </source>
</evidence>
<reference evidence="2" key="1">
    <citation type="submission" date="2020-09" db="EMBL/GenBank/DDBJ databases">
        <title>Iningainema tapete sp. nov. (Scytonemataceae, Cyanobacteria) from greenhouses in central Florida (USA) produces two types of nodularin with biosynthetic potential for microcystin-LR and anabaenopeptins.</title>
        <authorList>
            <person name="Berthold D.E."/>
            <person name="Lefler F.W."/>
            <person name="Huang I.-S."/>
            <person name="Abdulla H."/>
            <person name="Zimba P.V."/>
            <person name="Laughinghouse H.D. IV."/>
        </authorList>
    </citation>
    <scope>NUCLEOTIDE SEQUENCE</scope>
    <source>
        <strain evidence="2">BLCCT55</strain>
    </source>
</reference>
<protein>
    <submittedName>
        <fullName evidence="2">Uncharacterized protein</fullName>
    </submittedName>
</protein>
<feature type="chain" id="PRO_5035277417" evidence="1">
    <location>
        <begin position="26"/>
        <end position="143"/>
    </location>
</feature>
<evidence type="ECO:0000313" key="3">
    <source>
        <dbReference type="Proteomes" id="UP000629098"/>
    </source>
</evidence>
<dbReference type="RefSeq" id="WP_190836525.1">
    <property type="nucleotide sequence ID" value="NZ_CAWPPI010000110.1"/>
</dbReference>
<evidence type="ECO:0000313" key="2">
    <source>
        <dbReference type="EMBL" id="MBD2777459.1"/>
    </source>
</evidence>
<dbReference type="AlphaFoldDB" id="A0A8J6XJY4"/>